<dbReference type="NCBIfam" id="NF009466">
    <property type="entry name" value="PRK12826.1-2"/>
    <property type="match status" value="1"/>
</dbReference>
<dbReference type="PANTHER" id="PTHR42879:SF2">
    <property type="entry name" value="3-OXOACYL-[ACYL-CARRIER-PROTEIN] REDUCTASE FABG"/>
    <property type="match status" value="1"/>
</dbReference>
<dbReference type="Gene3D" id="3.40.50.720">
    <property type="entry name" value="NAD(P)-binding Rossmann-like Domain"/>
    <property type="match status" value="1"/>
</dbReference>
<dbReference type="Proteomes" id="UP000731465">
    <property type="component" value="Unassembled WGS sequence"/>
</dbReference>
<dbReference type="InterPro" id="IPR057326">
    <property type="entry name" value="KR_dom"/>
</dbReference>
<evidence type="ECO:0000313" key="4">
    <source>
        <dbReference type="Proteomes" id="UP000731465"/>
    </source>
</evidence>
<dbReference type="NCBIfam" id="NF004200">
    <property type="entry name" value="PRK05653.1-5"/>
    <property type="match status" value="1"/>
</dbReference>
<evidence type="ECO:0000259" key="2">
    <source>
        <dbReference type="SMART" id="SM00822"/>
    </source>
</evidence>
<name>A0ABS7DE53_9GAMM</name>
<comment type="similarity">
    <text evidence="1">Belongs to the short-chain dehydrogenases/reductases (SDR) family.</text>
</comment>
<dbReference type="NCBIfam" id="TIGR01831">
    <property type="entry name" value="fabG_rel"/>
    <property type="match status" value="1"/>
</dbReference>
<sequence length="242" mass="25513">MRRVLVTGAGTGLGKAIAIDLAKQGFNITLHYRNSSNGAKEALDTIKSAGGEGSLISFDITNRDAVKQTLENDVEKNGAYYGVVCNAGLTADAAFPMMSDDDWDKVIHTNLDGFYNVLKPLVMPMIAAHKGGRIIAISSVSGIMGNRGQVNYSASKAGLIGAVKSLAIELAKRNITVNAVAPGLIDTNMADLNETVKKEIIKSIPANRMGKPEDVAAAVSFLMSDSANYITRQVLSVNGGLI</sequence>
<evidence type="ECO:0000313" key="3">
    <source>
        <dbReference type="EMBL" id="MBW7569391.1"/>
    </source>
</evidence>
<dbReference type="EMBL" id="JAGFNY010000001">
    <property type="protein sequence ID" value="MBW7569391.1"/>
    <property type="molecule type" value="Genomic_DNA"/>
</dbReference>
<dbReference type="PRINTS" id="PR00081">
    <property type="entry name" value="GDHRDH"/>
</dbReference>
<dbReference type="GO" id="GO:0004316">
    <property type="term" value="F:3-oxoacyl-[acyl-carrier-protein] reductase (NADPH) activity"/>
    <property type="evidence" value="ECO:0007669"/>
    <property type="project" value="UniProtKB-EC"/>
</dbReference>
<reference evidence="3 4" key="1">
    <citation type="submission" date="2021-03" db="EMBL/GenBank/DDBJ databases">
        <title>Succinivibrio sp. nov. isolated from feces of cow.</title>
        <authorList>
            <person name="Choi J.-Y."/>
        </authorList>
    </citation>
    <scope>NUCLEOTIDE SEQUENCE [LARGE SCALE GENOMIC DNA]</scope>
    <source>
        <strain evidence="3 4">AGMB01872</strain>
    </source>
</reference>
<dbReference type="InterPro" id="IPR002347">
    <property type="entry name" value="SDR_fam"/>
</dbReference>
<gene>
    <name evidence="3" type="primary">fabG</name>
    <name evidence="3" type="ORF">J5V48_00575</name>
</gene>
<dbReference type="RefSeq" id="WP_219935874.1">
    <property type="nucleotide sequence ID" value="NZ_JAGFNY010000001.1"/>
</dbReference>
<protein>
    <submittedName>
        <fullName evidence="3">3-oxoacyl-ACP reductase FabG</fullName>
        <ecNumber evidence="3">1.1.1.100</ecNumber>
    </submittedName>
</protein>
<organism evidence="3 4">
    <name type="scientific">Succinivibrio faecicola</name>
    <dbReference type="NCBI Taxonomy" id="2820300"/>
    <lineage>
        <taxon>Bacteria</taxon>
        <taxon>Pseudomonadati</taxon>
        <taxon>Pseudomonadota</taxon>
        <taxon>Gammaproteobacteria</taxon>
        <taxon>Aeromonadales</taxon>
        <taxon>Succinivibrionaceae</taxon>
        <taxon>Succinivibrio</taxon>
    </lineage>
</organism>
<dbReference type="InterPro" id="IPR050259">
    <property type="entry name" value="SDR"/>
</dbReference>
<dbReference type="SMART" id="SM00822">
    <property type="entry name" value="PKS_KR"/>
    <property type="match status" value="1"/>
</dbReference>
<dbReference type="Pfam" id="PF13561">
    <property type="entry name" value="adh_short_C2"/>
    <property type="match status" value="1"/>
</dbReference>
<dbReference type="PANTHER" id="PTHR42879">
    <property type="entry name" value="3-OXOACYL-(ACYL-CARRIER-PROTEIN) REDUCTASE"/>
    <property type="match status" value="1"/>
</dbReference>
<dbReference type="PRINTS" id="PR00080">
    <property type="entry name" value="SDRFAMILY"/>
</dbReference>
<keyword evidence="4" id="KW-1185">Reference proteome</keyword>
<accession>A0ABS7DE53</accession>
<evidence type="ECO:0000256" key="1">
    <source>
        <dbReference type="ARBA" id="ARBA00006484"/>
    </source>
</evidence>
<feature type="domain" description="Ketoreductase" evidence="2">
    <location>
        <begin position="2"/>
        <end position="188"/>
    </location>
</feature>
<comment type="caution">
    <text evidence="3">The sequence shown here is derived from an EMBL/GenBank/DDBJ whole genome shotgun (WGS) entry which is preliminary data.</text>
</comment>
<dbReference type="InterPro" id="IPR011285">
    <property type="entry name" value="FabG-rel"/>
</dbReference>
<keyword evidence="3" id="KW-0560">Oxidoreductase</keyword>
<dbReference type="EC" id="1.1.1.100" evidence="3"/>
<dbReference type="SUPFAM" id="SSF51735">
    <property type="entry name" value="NAD(P)-binding Rossmann-fold domains"/>
    <property type="match status" value="1"/>
</dbReference>
<proteinExistence type="inferred from homology"/>
<dbReference type="InterPro" id="IPR036291">
    <property type="entry name" value="NAD(P)-bd_dom_sf"/>
</dbReference>